<gene>
    <name evidence="1" type="ORF">EDB92DRAFT_1942811</name>
</gene>
<dbReference type="EMBL" id="JAKELL010000010">
    <property type="protein sequence ID" value="KAH8995924.1"/>
    <property type="molecule type" value="Genomic_DNA"/>
</dbReference>
<evidence type="ECO:0000313" key="2">
    <source>
        <dbReference type="Proteomes" id="UP001201163"/>
    </source>
</evidence>
<keyword evidence="2" id="KW-1185">Reference proteome</keyword>
<comment type="caution">
    <text evidence="1">The sequence shown here is derived from an EMBL/GenBank/DDBJ whole genome shotgun (WGS) entry which is preliminary data.</text>
</comment>
<organism evidence="1 2">
    <name type="scientific">Lactarius akahatsu</name>
    <dbReference type="NCBI Taxonomy" id="416441"/>
    <lineage>
        <taxon>Eukaryota</taxon>
        <taxon>Fungi</taxon>
        <taxon>Dikarya</taxon>
        <taxon>Basidiomycota</taxon>
        <taxon>Agaricomycotina</taxon>
        <taxon>Agaricomycetes</taxon>
        <taxon>Russulales</taxon>
        <taxon>Russulaceae</taxon>
        <taxon>Lactarius</taxon>
    </lineage>
</organism>
<evidence type="ECO:0008006" key="3">
    <source>
        <dbReference type="Google" id="ProtNLM"/>
    </source>
</evidence>
<accession>A0AAD4LKL3</accession>
<dbReference type="AlphaFoldDB" id="A0AAD4LKL3"/>
<sequence>MSPVPSPSSRLTRLDFGDSCEIRVPELYTSKFSPVLGAPIRDAFNSTIPANADASLQAVQLPESGAIFISLLSFVFPLSPTLPPTSAIEVTMELLSAAQKYEMSTVLTYIRLCLTQRDPPFIRDDNAFHVYSLAQKYGLRQEAVNAAQLTSNLSNFVFSTWTTSTRASTLSSTRAPALRRFGSLVPDRGSVPCLRFKIHPFLVKLYGHWKIREIGLTYLLPVISPEAAEQAPRVFPHGCTTFLGKKWVARHGHSKVHGKIHGPSDIRTKYMLALQKHVTTDRCAFCQGVHALEGEKYITELERALTQTWNKTTLEFS</sequence>
<evidence type="ECO:0000313" key="1">
    <source>
        <dbReference type="EMBL" id="KAH8995924.1"/>
    </source>
</evidence>
<protein>
    <recommendedName>
        <fullName evidence="3">BTB domain-containing protein</fullName>
    </recommendedName>
</protein>
<name>A0AAD4LKL3_9AGAM</name>
<proteinExistence type="predicted"/>
<reference evidence="1" key="1">
    <citation type="submission" date="2022-01" db="EMBL/GenBank/DDBJ databases">
        <title>Comparative genomics reveals a dynamic genome evolution in the ectomycorrhizal milk-cap (Lactarius) mushrooms.</title>
        <authorList>
            <consortium name="DOE Joint Genome Institute"/>
            <person name="Lebreton A."/>
            <person name="Tang N."/>
            <person name="Kuo A."/>
            <person name="LaButti K."/>
            <person name="Drula E."/>
            <person name="Barry K."/>
            <person name="Clum A."/>
            <person name="Lipzen A."/>
            <person name="Mousain D."/>
            <person name="Ng V."/>
            <person name="Wang R."/>
            <person name="Wang X."/>
            <person name="Dai Y."/>
            <person name="Henrissat B."/>
            <person name="Grigoriev I.V."/>
            <person name="Guerin-Laguette A."/>
            <person name="Yu F."/>
            <person name="Martin F.M."/>
        </authorList>
    </citation>
    <scope>NUCLEOTIDE SEQUENCE</scope>
    <source>
        <strain evidence="1">QP</strain>
    </source>
</reference>
<dbReference type="Proteomes" id="UP001201163">
    <property type="component" value="Unassembled WGS sequence"/>
</dbReference>